<accession>A0A8S1B3A0</accession>
<evidence type="ECO:0000256" key="1">
    <source>
        <dbReference type="SAM" id="MobiDB-lite"/>
    </source>
</evidence>
<comment type="caution">
    <text evidence="2">The sequence shown here is derived from an EMBL/GenBank/DDBJ whole genome shotgun (WGS) entry which is preliminary data.</text>
</comment>
<protein>
    <submittedName>
        <fullName evidence="2">Uncharacterized protein</fullName>
    </submittedName>
</protein>
<feature type="compositionally biased region" description="Basic and acidic residues" evidence="1">
    <location>
        <begin position="224"/>
        <end position="234"/>
    </location>
</feature>
<feature type="region of interest" description="Disordered" evidence="1">
    <location>
        <begin position="219"/>
        <end position="245"/>
    </location>
</feature>
<dbReference type="OrthoDB" id="2123493at2759"/>
<dbReference type="Proteomes" id="UP000494256">
    <property type="component" value="Unassembled WGS sequence"/>
</dbReference>
<name>A0A8S1B3A0_ARCPL</name>
<feature type="region of interest" description="Disordered" evidence="1">
    <location>
        <begin position="26"/>
        <end position="55"/>
    </location>
</feature>
<gene>
    <name evidence="2" type="ORF">APLA_LOCUS14309</name>
</gene>
<sequence>MFSPQSKDHGELFDFELIGAVDDVQGRQTVDGPTSKIVKDHQVSSTPTDPNSSPVDLRHLSKVLSCRPPYYPGPGLIAHLSQPFENPFPQPWSSLYFFQFNDAVDTNYSGELLMFRPGRPTAGPHQLTMSTTAKAVYVSADVNQDSDRRILRRMRKEREIFSSVPTQDMNMDEPSTPAKGLFPDQPNPFTPFCGWLFDPQKQLPLWAFLPNQGEDLKWGVSPNLEKKGGKKIEDVSGTETPPKFT</sequence>
<evidence type="ECO:0000313" key="3">
    <source>
        <dbReference type="Proteomes" id="UP000494256"/>
    </source>
</evidence>
<dbReference type="AlphaFoldDB" id="A0A8S1B3A0"/>
<reference evidence="2 3" key="1">
    <citation type="submission" date="2020-04" db="EMBL/GenBank/DDBJ databases">
        <authorList>
            <person name="Wallbank WR R."/>
            <person name="Pardo Diaz C."/>
            <person name="Kozak K."/>
            <person name="Martin S."/>
            <person name="Jiggins C."/>
            <person name="Moest M."/>
            <person name="Warren A I."/>
            <person name="Byers J.R.P. K."/>
            <person name="Montejo-Kovacevich G."/>
            <person name="Yen C E."/>
        </authorList>
    </citation>
    <scope>NUCLEOTIDE SEQUENCE [LARGE SCALE GENOMIC DNA]</scope>
</reference>
<organism evidence="2 3">
    <name type="scientific">Arctia plantaginis</name>
    <name type="common">Wood tiger moth</name>
    <name type="synonym">Phalaena plantaginis</name>
    <dbReference type="NCBI Taxonomy" id="874455"/>
    <lineage>
        <taxon>Eukaryota</taxon>
        <taxon>Metazoa</taxon>
        <taxon>Ecdysozoa</taxon>
        <taxon>Arthropoda</taxon>
        <taxon>Hexapoda</taxon>
        <taxon>Insecta</taxon>
        <taxon>Pterygota</taxon>
        <taxon>Neoptera</taxon>
        <taxon>Endopterygota</taxon>
        <taxon>Lepidoptera</taxon>
        <taxon>Glossata</taxon>
        <taxon>Ditrysia</taxon>
        <taxon>Noctuoidea</taxon>
        <taxon>Erebidae</taxon>
        <taxon>Arctiinae</taxon>
        <taxon>Arctia</taxon>
    </lineage>
</organism>
<feature type="compositionally biased region" description="Polar residues" evidence="1">
    <location>
        <begin position="43"/>
        <end position="54"/>
    </location>
</feature>
<dbReference type="EMBL" id="CADEBD010000390">
    <property type="protein sequence ID" value="CAB3253428.1"/>
    <property type="molecule type" value="Genomic_DNA"/>
</dbReference>
<proteinExistence type="predicted"/>
<evidence type="ECO:0000313" key="2">
    <source>
        <dbReference type="EMBL" id="CAB3253428.1"/>
    </source>
</evidence>